<feature type="binding site" evidence="7">
    <location>
        <position position="112"/>
    </location>
    <ligand>
        <name>tRNA</name>
        <dbReference type="ChEBI" id="CHEBI:17843"/>
    </ligand>
</feature>
<dbReference type="InterPro" id="IPR001328">
    <property type="entry name" value="Pept_tRNA_hydro"/>
</dbReference>
<feature type="site" description="Discriminates between blocked and unblocked aminoacyl-tRNA" evidence="7">
    <location>
        <position position="9"/>
    </location>
</feature>
<comment type="function">
    <text evidence="7">Hydrolyzes ribosome-free peptidyl-tRNAs (with 1 or more amino acids incorporated), which drop off the ribosome during protein synthesis, or as a result of ribosome stalling.</text>
</comment>
<evidence type="ECO:0000256" key="4">
    <source>
        <dbReference type="ARBA" id="ARBA00022884"/>
    </source>
</evidence>
<dbReference type="RefSeq" id="WP_114955515.1">
    <property type="nucleotide sequence ID" value="NZ_JBHSJF010000001.1"/>
</dbReference>
<dbReference type="PROSITE" id="PS01195">
    <property type="entry name" value="PEPT_TRNA_HYDROL_1"/>
    <property type="match status" value="1"/>
</dbReference>
<keyword evidence="11" id="KW-1185">Reference proteome</keyword>
<dbReference type="PANTHER" id="PTHR17224">
    <property type="entry name" value="PEPTIDYL-TRNA HYDROLASE"/>
    <property type="match status" value="1"/>
</dbReference>
<dbReference type="InterPro" id="IPR018171">
    <property type="entry name" value="Pept_tRNA_hydro_CS"/>
</dbReference>
<keyword evidence="7" id="KW-0963">Cytoplasm</keyword>
<dbReference type="CDD" id="cd00462">
    <property type="entry name" value="PTH"/>
    <property type="match status" value="1"/>
</dbReference>
<evidence type="ECO:0000313" key="11">
    <source>
        <dbReference type="Proteomes" id="UP001595796"/>
    </source>
</evidence>
<evidence type="ECO:0000256" key="6">
    <source>
        <dbReference type="ARBA" id="ARBA00050038"/>
    </source>
</evidence>
<feature type="binding site" evidence="7">
    <location>
        <position position="64"/>
    </location>
    <ligand>
        <name>tRNA</name>
        <dbReference type="ChEBI" id="CHEBI:17843"/>
    </ligand>
</feature>
<dbReference type="Pfam" id="PF01195">
    <property type="entry name" value="Pept_tRNA_hydro"/>
    <property type="match status" value="1"/>
</dbReference>
<comment type="similarity">
    <text evidence="5 7 9">Belongs to the PTH family.</text>
</comment>
<protein>
    <recommendedName>
        <fullName evidence="6 7">Peptidyl-tRNA hydrolase</fullName>
        <shortName evidence="7">Pth</shortName>
        <ecNumber evidence="1 7">3.1.1.29</ecNumber>
    </recommendedName>
</protein>
<feature type="site" description="Stabilizes the basic form of H active site to accept a proton" evidence="7">
    <location>
        <position position="91"/>
    </location>
</feature>
<dbReference type="InterPro" id="IPR036416">
    <property type="entry name" value="Pept_tRNA_hydro_sf"/>
</dbReference>
<dbReference type="PANTHER" id="PTHR17224:SF1">
    <property type="entry name" value="PEPTIDYL-TRNA HYDROLASE"/>
    <property type="match status" value="1"/>
</dbReference>
<keyword evidence="4 7" id="KW-0694">RNA-binding</keyword>
<keyword evidence="2 7" id="KW-0820">tRNA-binding</keyword>
<feature type="active site" description="Proton acceptor" evidence="7">
    <location>
        <position position="19"/>
    </location>
</feature>
<evidence type="ECO:0000256" key="7">
    <source>
        <dbReference type="HAMAP-Rule" id="MF_00083"/>
    </source>
</evidence>
<accession>A0ABV9YZ53</accession>
<comment type="caution">
    <text evidence="10">The sequence shown here is derived from an EMBL/GenBank/DDBJ whole genome shotgun (WGS) entry which is preliminary data.</text>
</comment>
<dbReference type="EMBL" id="JBHSJF010000001">
    <property type="protein sequence ID" value="MFC5066753.1"/>
    <property type="molecule type" value="Genomic_DNA"/>
</dbReference>
<dbReference type="SUPFAM" id="SSF53178">
    <property type="entry name" value="Peptidyl-tRNA hydrolase-like"/>
    <property type="match status" value="1"/>
</dbReference>
<keyword evidence="3 7" id="KW-0378">Hydrolase</keyword>
<gene>
    <name evidence="7 10" type="primary">pth</name>
    <name evidence="10" type="ORF">ACFPFW_01825</name>
</gene>
<dbReference type="NCBIfam" id="TIGR00447">
    <property type="entry name" value="pth"/>
    <property type="match status" value="1"/>
</dbReference>
<evidence type="ECO:0000256" key="8">
    <source>
        <dbReference type="RuleBase" id="RU000673"/>
    </source>
</evidence>
<evidence type="ECO:0000313" key="10">
    <source>
        <dbReference type="EMBL" id="MFC5066753.1"/>
    </source>
</evidence>
<dbReference type="Gene3D" id="3.40.50.1470">
    <property type="entry name" value="Peptidyl-tRNA hydrolase"/>
    <property type="match status" value="1"/>
</dbReference>
<sequence>MRLFVGLGNPGSQYSGNRHNIGFMAVDRIAQRWGFSPWRSRFQADAADGEIGGVKTLLLKPKTYMNESGRSVAEAVRFFKIALPDVVVFHDELDLAPAKLRVKAGGGNAGHNGLRSITPAIGNDYIRVRIGIGHPGIKDIVHAHVLSDFAKADREWVNCLVDAIADNADLLAKGDETGFQNKVHLALSAAGFSAPKRPGERRED</sequence>
<evidence type="ECO:0000256" key="3">
    <source>
        <dbReference type="ARBA" id="ARBA00022801"/>
    </source>
</evidence>
<feature type="binding site" evidence="7">
    <location>
        <position position="14"/>
    </location>
    <ligand>
        <name>tRNA</name>
        <dbReference type="ChEBI" id="CHEBI:17843"/>
    </ligand>
</feature>
<proteinExistence type="inferred from homology"/>
<dbReference type="HAMAP" id="MF_00083">
    <property type="entry name" value="Pept_tRNA_hydro_bact"/>
    <property type="match status" value="1"/>
</dbReference>
<evidence type="ECO:0000256" key="1">
    <source>
        <dbReference type="ARBA" id="ARBA00013260"/>
    </source>
</evidence>
<evidence type="ECO:0000256" key="5">
    <source>
        <dbReference type="ARBA" id="ARBA00038063"/>
    </source>
</evidence>
<feature type="binding site" evidence="7">
    <location>
        <position position="66"/>
    </location>
    <ligand>
        <name>tRNA</name>
        <dbReference type="ChEBI" id="CHEBI:17843"/>
    </ligand>
</feature>
<comment type="subunit">
    <text evidence="7">Monomer.</text>
</comment>
<comment type="function">
    <text evidence="7">Catalyzes the release of premature peptidyl moieties from peptidyl-tRNA molecules trapped in stalled 50S ribosomal subunits, and thus maintains levels of free tRNAs and 50S ribosomes.</text>
</comment>
<dbReference type="Proteomes" id="UP001595796">
    <property type="component" value="Unassembled WGS sequence"/>
</dbReference>
<reference evidence="11" key="1">
    <citation type="journal article" date="2019" name="Int. J. Syst. Evol. Microbiol.">
        <title>The Global Catalogue of Microorganisms (GCM) 10K type strain sequencing project: providing services to taxonomists for standard genome sequencing and annotation.</title>
        <authorList>
            <consortium name="The Broad Institute Genomics Platform"/>
            <consortium name="The Broad Institute Genome Sequencing Center for Infectious Disease"/>
            <person name="Wu L."/>
            <person name="Ma J."/>
        </authorList>
    </citation>
    <scope>NUCLEOTIDE SEQUENCE [LARGE SCALE GENOMIC DNA]</scope>
    <source>
        <strain evidence="11">CGMCC 1.16444</strain>
    </source>
</reference>
<dbReference type="EC" id="3.1.1.29" evidence="1 7"/>
<dbReference type="PROSITE" id="PS01196">
    <property type="entry name" value="PEPT_TRNA_HYDROL_2"/>
    <property type="match status" value="1"/>
</dbReference>
<comment type="catalytic activity">
    <reaction evidence="7 8">
        <text>an N-acyl-L-alpha-aminoacyl-tRNA + H2O = an N-acyl-L-amino acid + a tRNA + H(+)</text>
        <dbReference type="Rhea" id="RHEA:54448"/>
        <dbReference type="Rhea" id="RHEA-COMP:10123"/>
        <dbReference type="Rhea" id="RHEA-COMP:13883"/>
        <dbReference type="ChEBI" id="CHEBI:15377"/>
        <dbReference type="ChEBI" id="CHEBI:15378"/>
        <dbReference type="ChEBI" id="CHEBI:59874"/>
        <dbReference type="ChEBI" id="CHEBI:78442"/>
        <dbReference type="ChEBI" id="CHEBI:138191"/>
        <dbReference type="EC" id="3.1.1.29"/>
    </reaction>
</comment>
<evidence type="ECO:0000256" key="2">
    <source>
        <dbReference type="ARBA" id="ARBA00022555"/>
    </source>
</evidence>
<dbReference type="GO" id="GO:0004045">
    <property type="term" value="F:peptidyl-tRNA hydrolase activity"/>
    <property type="evidence" value="ECO:0007669"/>
    <property type="project" value="UniProtKB-EC"/>
</dbReference>
<evidence type="ECO:0000256" key="9">
    <source>
        <dbReference type="RuleBase" id="RU004320"/>
    </source>
</evidence>
<organism evidence="10 11">
    <name type="scientific">Flaviflagellibacter deserti</name>
    <dbReference type="NCBI Taxonomy" id="2267266"/>
    <lineage>
        <taxon>Bacteria</taxon>
        <taxon>Pseudomonadati</taxon>
        <taxon>Pseudomonadota</taxon>
        <taxon>Alphaproteobacteria</taxon>
        <taxon>Hyphomicrobiales</taxon>
        <taxon>Flaviflagellibacter</taxon>
    </lineage>
</organism>
<name>A0ABV9YZ53_9HYPH</name>
<comment type="subcellular location">
    <subcellularLocation>
        <location evidence="7">Cytoplasm</location>
    </subcellularLocation>
</comment>